<protein>
    <submittedName>
        <fullName evidence="1">Uncharacterized protein</fullName>
    </submittedName>
</protein>
<name>A0A1Q9D0H1_SYMMI</name>
<keyword evidence="2" id="KW-1185">Reference proteome</keyword>
<reference evidence="1 2" key="1">
    <citation type="submission" date="2016-02" db="EMBL/GenBank/DDBJ databases">
        <title>Genome analysis of coral dinoflagellate symbionts highlights evolutionary adaptations to a symbiotic lifestyle.</title>
        <authorList>
            <person name="Aranda M."/>
            <person name="Li Y."/>
            <person name="Liew Y.J."/>
            <person name="Baumgarten S."/>
            <person name="Simakov O."/>
            <person name="Wilson M."/>
            <person name="Piel J."/>
            <person name="Ashoor H."/>
            <person name="Bougouffa S."/>
            <person name="Bajic V.B."/>
            <person name="Ryu T."/>
            <person name="Ravasi T."/>
            <person name="Bayer T."/>
            <person name="Micklem G."/>
            <person name="Kim H."/>
            <person name="Bhak J."/>
            <person name="Lajeunesse T.C."/>
            <person name="Voolstra C.R."/>
        </authorList>
    </citation>
    <scope>NUCLEOTIDE SEQUENCE [LARGE SCALE GENOMIC DNA]</scope>
    <source>
        <strain evidence="1 2">CCMP2467</strain>
    </source>
</reference>
<dbReference type="OrthoDB" id="10273934at2759"/>
<gene>
    <name evidence="1" type="ORF">AK812_SmicGene29981</name>
</gene>
<dbReference type="AlphaFoldDB" id="A0A1Q9D0H1"/>
<accession>A0A1Q9D0H1</accession>
<dbReference type="Proteomes" id="UP000186817">
    <property type="component" value="Unassembled WGS sequence"/>
</dbReference>
<dbReference type="EMBL" id="LSRX01000802">
    <property type="protein sequence ID" value="OLP88660.1"/>
    <property type="molecule type" value="Genomic_DNA"/>
</dbReference>
<evidence type="ECO:0000313" key="1">
    <source>
        <dbReference type="EMBL" id="OLP88660.1"/>
    </source>
</evidence>
<evidence type="ECO:0000313" key="2">
    <source>
        <dbReference type="Proteomes" id="UP000186817"/>
    </source>
</evidence>
<comment type="caution">
    <text evidence="1">The sequence shown here is derived from an EMBL/GenBank/DDBJ whole genome shotgun (WGS) entry which is preliminary data.</text>
</comment>
<sequence>MPDVDYLVQTPPGEELHDLSCWEPPSLLSAFEAQPTAAKKALAVRYIDLASWKLMNIPGRVPDVSIDFHGDCTGLHLSFFRLPLEEELKAMEADGLPPPNNWLCESQKNSVEDAEGEFEDCDDWGELEEAYTFCLDARHMPGSADILQ</sequence>
<organism evidence="1 2">
    <name type="scientific">Symbiodinium microadriaticum</name>
    <name type="common">Dinoflagellate</name>
    <name type="synonym">Zooxanthella microadriatica</name>
    <dbReference type="NCBI Taxonomy" id="2951"/>
    <lineage>
        <taxon>Eukaryota</taxon>
        <taxon>Sar</taxon>
        <taxon>Alveolata</taxon>
        <taxon>Dinophyceae</taxon>
        <taxon>Suessiales</taxon>
        <taxon>Symbiodiniaceae</taxon>
        <taxon>Symbiodinium</taxon>
    </lineage>
</organism>
<proteinExistence type="predicted"/>